<dbReference type="Pfam" id="PF26175">
    <property type="entry name" value="HTH_FAR1"/>
    <property type="match status" value="1"/>
</dbReference>
<dbReference type="InterPro" id="IPR058778">
    <property type="entry name" value="HTH_FAR1-11-like"/>
</dbReference>
<dbReference type="Proteomes" id="UP001396334">
    <property type="component" value="Unassembled WGS sequence"/>
</dbReference>
<feature type="compositionally biased region" description="Basic residues" evidence="1">
    <location>
        <begin position="300"/>
        <end position="312"/>
    </location>
</feature>
<evidence type="ECO:0008006" key="6">
    <source>
        <dbReference type="Google" id="ProtNLM"/>
    </source>
</evidence>
<organism evidence="4 5">
    <name type="scientific">Hibiscus sabdariffa</name>
    <name type="common">roselle</name>
    <dbReference type="NCBI Taxonomy" id="183260"/>
    <lineage>
        <taxon>Eukaryota</taxon>
        <taxon>Viridiplantae</taxon>
        <taxon>Streptophyta</taxon>
        <taxon>Embryophyta</taxon>
        <taxon>Tracheophyta</taxon>
        <taxon>Spermatophyta</taxon>
        <taxon>Magnoliopsida</taxon>
        <taxon>eudicotyledons</taxon>
        <taxon>Gunneridae</taxon>
        <taxon>Pentapetalae</taxon>
        <taxon>rosids</taxon>
        <taxon>malvids</taxon>
        <taxon>Malvales</taxon>
        <taxon>Malvaceae</taxon>
        <taxon>Malvoideae</taxon>
        <taxon>Hibiscus</taxon>
    </lineage>
</organism>
<name>A0ABR2QQ41_9ROSI</name>
<keyword evidence="5" id="KW-1185">Reference proteome</keyword>
<evidence type="ECO:0000313" key="5">
    <source>
        <dbReference type="Proteomes" id="UP001396334"/>
    </source>
</evidence>
<accession>A0ABR2QQ41</accession>
<feature type="domain" description="FAR1" evidence="2">
    <location>
        <begin position="37"/>
        <end position="127"/>
    </location>
</feature>
<dbReference type="InterPro" id="IPR004330">
    <property type="entry name" value="FAR1_DNA_bnd_dom"/>
</dbReference>
<protein>
    <recommendedName>
        <fullName evidence="6">Protein FAR1-RELATED SEQUENCE</fullName>
    </recommendedName>
</protein>
<dbReference type="PANTHER" id="PTHR47718">
    <property type="entry name" value="OS01G0519700 PROTEIN"/>
    <property type="match status" value="1"/>
</dbReference>
<evidence type="ECO:0000259" key="3">
    <source>
        <dbReference type="Pfam" id="PF26175"/>
    </source>
</evidence>
<dbReference type="PANTHER" id="PTHR47718:SF9">
    <property type="entry name" value="PROTEIN FAR1-RELATED SEQUENCE"/>
    <property type="match status" value="1"/>
</dbReference>
<evidence type="ECO:0000313" key="4">
    <source>
        <dbReference type="EMBL" id="KAK9002785.1"/>
    </source>
</evidence>
<sequence>MLDFDLNEPLMEEENDEEDDEPFIGRTFESEDEAFVFYNNYAKQHGFVVRKDRSDTRNGRTIRRDILCHRAGKQRLKVADHFKPQRNKKSSKCDCKAHMRITLKRSFDIFPEEWHVTKFINLHNHGMISPEAMRFLPTNRTITSEDEKQILMYKEAGLQVRQIIKVMELQKNVKHGELSFIDKDVRNLFDRVKRMLGANDAKDLVDYMKSANCWFAALLRNDYKNWCASFYQLYKMTVPEDFEHNWTLMVAKFKLQDNRHIKASSIGKEVIDEDTLPEDEYIPLSNTLGGGDEVLPPPQSKKKGCLKKKRDKGGKELGKKLTKSCSICK</sequence>
<proteinExistence type="predicted"/>
<evidence type="ECO:0000256" key="1">
    <source>
        <dbReference type="SAM" id="MobiDB-lite"/>
    </source>
</evidence>
<reference evidence="4 5" key="1">
    <citation type="journal article" date="2024" name="G3 (Bethesda)">
        <title>Genome assembly of Hibiscus sabdariffa L. provides insights into metabolisms of medicinal natural products.</title>
        <authorList>
            <person name="Kim T."/>
        </authorList>
    </citation>
    <scope>NUCLEOTIDE SEQUENCE [LARGE SCALE GENOMIC DNA]</scope>
    <source>
        <strain evidence="4">TK-2024</strain>
        <tissue evidence="4">Old leaves</tissue>
    </source>
</reference>
<gene>
    <name evidence="4" type="ORF">V6N11_060365</name>
</gene>
<feature type="compositionally biased region" description="Acidic residues" evidence="1">
    <location>
        <begin position="10"/>
        <end position="20"/>
    </location>
</feature>
<dbReference type="Pfam" id="PF03101">
    <property type="entry name" value="FAR1"/>
    <property type="match status" value="1"/>
</dbReference>
<feature type="domain" description="FAR1-related sequence 11-like HTH-like" evidence="3">
    <location>
        <begin position="141"/>
        <end position="195"/>
    </location>
</feature>
<dbReference type="EMBL" id="JBBPBN010000034">
    <property type="protein sequence ID" value="KAK9002785.1"/>
    <property type="molecule type" value="Genomic_DNA"/>
</dbReference>
<feature type="region of interest" description="Disordered" evidence="1">
    <location>
        <begin position="1"/>
        <end position="20"/>
    </location>
</feature>
<evidence type="ECO:0000259" key="2">
    <source>
        <dbReference type="Pfam" id="PF03101"/>
    </source>
</evidence>
<feature type="region of interest" description="Disordered" evidence="1">
    <location>
        <begin position="287"/>
        <end position="329"/>
    </location>
</feature>
<comment type="caution">
    <text evidence="4">The sequence shown here is derived from an EMBL/GenBank/DDBJ whole genome shotgun (WGS) entry which is preliminary data.</text>
</comment>